<dbReference type="SUPFAM" id="SSF47413">
    <property type="entry name" value="lambda repressor-like DNA-binding domains"/>
    <property type="match status" value="1"/>
</dbReference>
<evidence type="ECO:0000313" key="2">
    <source>
        <dbReference type="Proteomes" id="UP000006180"/>
    </source>
</evidence>
<evidence type="ECO:0000313" key="1">
    <source>
        <dbReference type="EMBL" id="AFL53169.1"/>
    </source>
</evidence>
<dbReference type="Proteomes" id="UP000006180">
    <property type="component" value="Chromosome"/>
</dbReference>
<dbReference type="eggNOG" id="ENOG5033M7H">
    <property type="taxonomic scope" value="Bacteria"/>
</dbReference>
<accession>I3XBB3</accession>
<name>I3XBB3_SINF2</name>
<dbReference type="InterPro" id="IPR010982">
    <property type="entry name" value="Lambda_DNA-bd_dom_sf"/>
</dbReference>
<dbReference type="KEGG" id="sfd:USDA257_c46310"/>
<dbReference type="STRING" id="1185652.USDA257_c46310"/>
<reference evidence="1 2" key="1">
    <citation type="journal article" date="2012" name="J. Bacteriol.">
        <title>Complete genome sequence of the broad-host-range strain Sinorhizobium fredii USDA257.</title>
        <authorList>
            <person name="Schuldes J."/>
            <person name="Rodriguez Orbegoso M."/>
            <person name="Schmeisser C."/>
            <person name="Krishnan H.B."/>
            <person name="Daniel R."/>
            <person name="Streit W.R."/>
        </authorList>
    </citation>
    <scope>NUCLEOTIDE SEQUENCE [LARGE SCALE GENOMIC DNA]</scope>
    <source>
        <strain evidence="1 2">USDA 257</strain>
    </source>
</reference>
<gene>
    <name evidence="1" type="ORF">USDA257_c46310</name>
</gene>
<dbReference type="HOGENOM" id="CLU_164077_0_0_5"/>
<sequence length="123" mass="14045">MPVHNENESLSFCAWRAITRAYPPWTGETFLPRKKKSQSPAGWSRFTDACTEPEKLADMVFGWRTKLDITADLAAEVLGMSVRTLNGVEQGRGFRYPLMLVQAMLRIDEHWHKHRAALEGTAR</sequence>
<protein>
    <submittedName>
        <fullName evidence="1">Uncharacterized protein</fullName>
    </submittedName>
</protein>
<dbReference type="GO" id="GO:0003677">
    <property type="term" value="F:DNA binding"/>
    <property type="evidence" value="ECO:0007669"/>
    <property type="project" value="InterPro"/>
</dbReference>
<dbReference type="PATRIC" id="fig|1185652.3.peg.4798"/>
<proteinExistence type="predicted"/>
<dbReference type="EMBL" id="CP003563">
    <property type="protein sequence ID" value="AFL53169.1"/>
    <property type="molecule type" value="Genomic_DNA"/>
</dbReference>
<dbReference type="AlphaFoldDB" id="I3XBB3"/>
<organism evidence="1 2">
    <name type="scientific">Sinorhizobium fredii (strain USDA 257)</name>
    <dbReference type="NCBI Taxonomy" id="1185652"/>
    <lineage>
        <taxon>Bacteria</taxon>
        <taxon>Pseudomonadati</taxon>
        <taxon>Pseudomonadota</taxon>
        <taxon>Alphaproteobacteria</taxon>
        <taxon>Hyphomicrobiales</taxon>
        <taxon>Rhizobiaceae</taxon>
        <taxon>Sinorhizobium/Ensifer group</taxon>
        <taxon>Sinorhizobium</taxon>
    </lineage>
</organism>